<evidence type="ECO:0000313" key="3">
    <source>
        <dbReference type="Proteomes" id="UP000322267"/>
    </source>
</evidence>
<accession>A0A5D4NQF4</accession>
<gene>
    <name evidence="2" type="ORF">FZC78_11230</name>
</gene>
<dbReference type="OrthoDB" id="9776801at2"/>
<organism evidence="2 3">
    <name type="scientific">Rossellomorea vietnamensis</name>
    <dbReference type="NCBI Taxonomy" id="218284"/>
    <lineage>
        <taxon>Bacteria</taxon>
        <taxon>Bacillati</taxon>
        <taxon>Bacillota</taxon>
        <taxon>Bacilli</taxon>
        <taxon>Bacillales</taxon>
        <taxon>Bacillaceae</taxon>
        <taxon>Rossellomorea</taxon>
    </lineage>
</organism>
<dbReference type="AlphaFoldDB" id="A0A5D4NQF4"/>
<protein>
    <submittedName>
        <fullName evidence="2">TRAP transporter substrate-binding protein</fullName>
    </submittedName>
</protein>
<dbReference type="NCBIfam" id="NF037995">
    <property type="entry name" value="TRAP_S1"/>
    <property type="match status" value="1"/>
</dbReference>
<dbReference type="PANTHER" id="PTHR33376:SF2">
    <property type="entry name" value="DICARBOXYLATE-BINDING PERIPLASMIC PROTEIN"/>
    <property type="match status" value="1"/>
</dbReference>
<dbReference type="PIRSF" id="PIRSF006470">
    <property type="entry name" value="DctB"/>
    <property type="match status" value="1"/>
</dbReference>
<comment type="caution">
    <text evidence="2">The sequence shown here is derived from an EMBL/GenBank/DDBJ whole genome shotgun (WGS) entry which is preliminary data.</text>
</comment>
<dbReference type="EMBL" id="VTEI01000005">
    <property type="protein sequence ID" value="TYS16565.1"/>
    <property type="molecule type" value="Genomic_DNA"/>
</dbReference>
<evidence type="ECO:0000256" key="1">
    <source>
        <dbReference type="ARBA" id="ARBA00022729"/>
    </source>
</evidence>
<reference evidence="2 3" key="1">
    <citation type="submission" date="2019-08" db="EMBL/GenBank/DDBJ databases">
        <title>Bacillus genomes from the desert of Cuatro Cienegas, Coahuila.</title>
        <authorList>
            <person name="Olmedo-Alvarez G."/>
        </authorList>
    </citation>
    <scope>NUCLEOTIDE SEQUENCE [LARGE SCALE GENOMIC DNA]</scope>
    <source>
        <strain evidence="2 3">CH34_1T</strain>
    </source>
</reference>
<keyword evidence="1" id="KW-0732">Signal</keyword>
<name>A0A5D4NQF4_9BACI</name>
<dbReference type="GO" id="GO:0030288">
    <property type="term" value="C:outer membrane-bounded periplasmic space"/>
    <property type="evidence" value="ECO:0007669"/>
    <property type="project" value="InterPro"/>
</dbReference>
<sequence>MRNYYGIGIVLLLVVSSLWGCSAKALDGGEEESPLIMRLAHNQGENHPIHTSLSEFARLVEEKSEGRIDMKLYPGGQLGSEREAIELTQTGAIDFAKVSASTVENFSDEYSILSLPYLFDDEDHFYKVMNSSIAEGFYDETRDIGFRGLTFYDSGTRNFYTKDTPILHPDDLQGLKIRVQPTPTTIEMIELMGGAPTPMPFGEVYTSLQQGVIDGTENNETALTDANHGEVAKEYSFSGHAIVPDILVINEKKWNQLTDDQRASIQEAADESTVFHKEVWRKAVESAIVKSKENGVTFHEVDKEPFAEAVQPLHEEFAAKESTADYYKEIRGMSTEGTKGE</sequence>
<dbReference type="Proteomes" id="UP000322267">
    <property type="component" value="Unassembled WGS sequence"/>
</dbReference>
<dbReference type="Gene3D" id="3.40.190.170">
    <property type="entry name" value="Bacterial extracellular solute-binding protein, family 7"/>
    <property type="match status" value="1"/>
</dbReference>
<dbReference type="InterPro" id="IPR038404">
    <property type="entry name" value="TRAP_DctP_sf"/>
</dbReference>
<evidence type="ECO:0000313" key="2">
    <source>
        <dbReference type="EMBL" id="TYS16565.1"/>
    </source>
</evidence>
<dbReference type="PANTHER" id="PTHR33376">
    <property type="match status" value="1"/>
</dbReference>
<dbReference type="InterPro" id="IPR004682">
    <property type="entry name" value="TRAP_DctP"/>
</dbReference>
<dbReference type="RefSeq" id="WP_148939802.1">
    <property type="nucleotide sequence ID" value="NZ_VTEI01000005.1"/>
</dbReference>
<dbReference type="InterPro" id="IPR018389">
    <property type="entry name" value="DctP_fam"/>
</dbReference>
<dbReference type="Pfam" id="PF03480">
    <property type="entry name" value="DctP"/>
    <property type="match status" value="1"/>
</dbReference>
<proteinExistence type="predicted"/>
<dbReference type="CDD" id="cd13671">
    <property type="entry name" value="PBP2_TRAP_SBP_like_3"/>
    <property type="match status" value="1"/>
</dbReference>
<dbReference type="GO" id="GO:0030246">
    <property type="term" value="F:carbohydrate binding"/>
    <property type="evidence" value="ECO:0007669"/>
    <property type="project" value="TreeGrafter"/>
</dbReference>
<dbReference type="GO" id="GO:0055085">
    <property type="term" value="P:transmembrane transport"/>
    <property type="evidence" value="ECO:0007669"/>
    <property type="project" value="InterPro"/>
</dbReference>
<dbReference type="NCBIfam" id="TIGR00787">
    <property type="entry name" value="dctP"/>
    <property type="match status" value="1"/>
</dbReference>